<comment type="similarity">
    <text evidence="3">Belongs to the pectinesterase family.</text>
</comment>
<dbReference type="FunFam" id="2.160.20.10:FF:000013">
    <property type="entry name" value="Pectinesterase"/>
    <property type="match status" value="1"/>
</dbReference>
<dbReference type="InterPro" id="IPR000070">
    <property type="entry name" value="Pectinesterase_cat"/>
</dbReference>
<dbReference type="InParanoid" id="A0A2P5C974"/>
<dbReference type="EMBL" id="JXTC01000395">
    <property type="protein sequence ID" value="PON57616.1"/>
    <property type="molecule type" value="Genomic_DNA"/>
</dbReference>
<accession>A0A2P5C974</accession>
<keyword evidence="8" id="KW-0325">Glycoprotein</keyword>
<evidence type="ECO:0000256" key="2">
    <source>
        <dbReference type="ARBA" id="ARBA00005184"/>
    </source>
</evidence>
<evidence type="ECO:0000256" key="1">
    <source>
        <dbReference type="ARBA" id="ARBA00004191"/>
    </source>
</evidence>
<organism evidence="12 13">
    <name type="scientific">Trema orientale</name>
    <name type="common">Charcoal tree</name>
    <name type="synonym">Celtis orientalis</name>
    <dbReference type="NCBI Taxonomy" id="63057"/>
    <lineage>
        <taxon>Eukaryota</taxon>
        <taxon>Viridiplantae</taxon>
        <taxon>Streptophyta</taxon>
        <taxon>Embryophyta</taxon>
        <taxon>Tracheophyta</taxon>
        <taxon>Spermatophyta</taxon>
        <taxon>Magnoliopsida</taxon>
        <taxon>eudicotyledons</taxon>
        <taxon>Gunneridae</taxon>
        <taxon>Pentapetalae</taxon>
        <taxon>rosids</taxon>
        <taxon>fabids</taxon>
        <taxon>Rosales</taxon>
        <taxon>Cannabaceae</taxon>
        <taxon>Trema</taxon>
    </lineage>
</organism>
<dbReference type="OrthoDB" id="2019149at2759"/>
<evidence type="ECO:0000256" key="10">
    <source>
        <dbReference type="ARBA" id="ARBA00057335"/>
    </source>
</evidence>
<dbReference type="SUPFAM" id="SSF51126">
    <property type="entry name" value="Pectin lyase-like"/>
    <property type="match status" value="1"/>
</dbReference>
<dbReference type="UniPathway" id="UPA00545">
    <property type="reaction ID" value="UER00823"/>
</dbReference>
<sequence length="353" mass="39341">MLLSIDKVVTSEVFLGIEEDQYRSSKYENVRDDLKVAPTIMNIITVDKNGYGNFNTIQAAIDSVPLGNNNWIKVQISSGIYTYCREKVTIPPEKPYIYLEGKGREQTIIAFNDHESTDTSATFSSYPNNVVAKAISFKNSYNRAVRDFSWNDGIGSNSNVTQAVAARIYGDKSAFFECGFLGLQDTLWDVTGRHYFENCYIEGAMDFIFGYAQSYYENSWINVTVGMVPETNVGYITAQGRASPSDPGGFVFRQGSVFGSGQVLLGRAYGAYSRVIFHGTDLGSIVAPQGWDAWLHQGEEDKFTYAEVDCKGPGSDTSKRVAWEKKLSDSLINDEYSRSSFIDQDGWIAKLPQ</sequence>
<keyword evidence="7" id="KW-0063">Aspartyl esterase</keyword>
<comment type="caution">
    <text evidence="12">The sequence shown here is derived from an EMBL/GenBank/DDBJ whole genome shotgun (WGS) entry which is preliminary data.</text>
</comment>
<evidence type="ECO:0000256" key="7">
    <source>
        <dbReference type="ARBA" id="ARBA00023085"/>
    </source>
</evidence>
<keyword evidence="6" id="KW-0378">Hydrolase</keyword>
<evidence type="ECO:0000256" key="9">
    <source>
        <dbReference type="ARBA" id="ARBA00047928"/>
    </source>
</evidence>
<dbReference type="PANTHER" id="PTHR31321:SF120">
    <property type="entry name" value="PECTINESTERASE 52-RELATED"/>
    <property type="match status" value="1"/>
</dbReference>
<dbReference type="PANTHER" id="PTHR31321">
    <property type="entry name" value="ACYL-COA THIOESTER HYDROLASE YBHC-RELATED"/>
    <property type="match status" value="1"/>
</dbReference>
<evidence type="ECO:0000313" key="13">
    <source>
        <dbReference type="Proteomes" id="UP000237000"/>
    </source>
</evidence>
<dbReference type="AlphaFoldDB" id="A0A2P5C974"/>
<dbReference type="Gene3D" id="2.160.20.10">
    <property type="entry name" value="Single-stranded right-handed beta-helix, Pectin lyase-like"/>
    <property type="match status" value="1"/>
</dbReference>
<evidence type="ECO:0000256" key="6">
    <source>
        <dbReference type="ARBA" id="ARBA00022801"/>
    </source>
</evidence>
<dbReference type="FunCoup" id="A0A2P5C974">
    <property type="interactions" value="32"/>
</dbReference>
<dbReference type="GO" id="GO:0042545">
    <property type="term" value="P:cell wall modification"/>
    <property type="evidence" value="ECO:0007669"/>
    <property type="project" value="InterPro"/>
</dbReference>
<dbReference type="Proteomes" id="UP000237000">
    <property type="component" value="Unassembled WGS sequence"/>
</dbReference>
<evidence type="ECO:0000259" key="11">
    <source>
        <dbReference type="Pfam" id="PF01095"/>
    </source>
</evidence>
<evidence type="ECO:0000256" key="5">
    <source>
        <dbReference type="ARBA" id="ARBA00022512"/>
    </source>
</evidence>
<dbReference type="Pfam" id="PF01095">
    <property type="entry name" value="Pectinesterase"/>
    <property type="match status" value="1"/>
</dbReference>
<comment type="subcellular location">
    <subcellularLocation>
        <location evidence="1">Secreted</location>
        <location evidence="1">Cell wall</location>
    </subcellularLocation>
</comment>
<protein>
    <recommendedName>
        <fullName evidence="4">pectinesterase</fullName>
        <ecNumber evidence="4">3.1.1.11</ecNumber>
    </recommendedName>
</protein>
<dbReference type="GO" id="GO:0045490">
    <property type="term" value="P:pectin catabolic process"/>
    <property type="evidence" value="ECO:0007669"/>
    <property type="project" value="UniProtKB-UniPathway"/>
</dbReference>
<gene>
    <name evidence="12" type="ORF">TorRG33x02_293450</name>
</gene>
<keyword evidence="13" id="KW-1185">Reference proteome</keyword>
<dbReference type="InterPro" id="IPR012334">
    <property type="entry name" value="Pectin_lyas_fold"/>
</dbReference>
<dbReference type="EC" id="3.1.1.11" evidence="4"/>
<evidence type="ECO:0000256" key="3">
    <source>
        <dbReference type="ARBA" id="ARBA00008891"/>
    </source>
</evidence>
<dbReference type="GO" id="GO:0030599">
    <property type="term" value="F:pectinesterase activity"/>
    <property type="evidence" value="ECO:0007669"/>
    <property type="project" value="UniProtKB-EC"/>
</dbReference>
<keyword evidence="5" id="KW-0964">Secreted</keyword>
<feature type="domain" description="Pectinesterase catalytic" evidence="11">
    <location>
        <begin position="44"/>
        <end position="344"/>
    </location>
</feature>
<evidence type="ECO:0000256" key="4">
    <source>
        <dbReference type="ARBA" id="ARBA00013229"/>
    </source>
</evidence>
<proteinExistence type="inferred from homology"/>
<comment type="catalytic activity">
    <reaction evidence="9">
        <text>[(1-&gt;4)-alpha-D-galacturonosyl methyl ester](n) + n H2O = [(1-&gt;4)-alpha-D-galacturonosyl](n) + n methanol + n H(+)</text>
        <dbReference type="Rhea" id="RHEA:22380"/>
        <dbReference type="Rhea" id="RHEA-COMP:14570"/>
        <dbReference type="Rhea" id="RHEA-COMP:14573"/>
        <dbReference type="ChEBI" id="CHEBI:15377"/>
        <dbReference type="ChEBI" id="CHEBI:15378"/>
        <dbReference type="ChEBI" id="CHEBI:17790"/>
        <dbReference type="ChEBI" id="CHEBI:140522"/>
        <dbReference type="ChEBI" id="CHEBI:140523"/>
        <dbReference type="EC" id="3.1.1.11"/>
    </reaction>
</comment>
<evidence type="ECO:0000313" key="12">
    <source>
        <dbReference type="EMBL" id="PON57616.1"/>
    </source>
</evidence>
<name>A0A2P5C974_TREOI</name>
<dbReference type="STRING" id="63057.A0A2P5C974"/>
<evidence type="ECO:0000256" key="8">
    <source>
        <dbReference type="ARBA" id="ARBA00023180"/>
    </source>
</evidence>
<comment type="pathway">
    <text evidence="2">Glycan metabolism; pectin degradation; 2-dehydro-3-deoxy-D-gluconate from pectin: step 1/5.</text>
</comment>
<dbReference type="InterPro" id="IPR011050">
    <property type="entry name" value="Pectin_lyase_fold/virulence"/>
</dbReference>
<comment type="function">
    <text evidence="10">Acts in the modification of cell walls via demethylesterification of cell wall pectin.</text>
</comment>
<keyword evidence="5" id="KW-0134">Cell wall</keyword>
<reference evidence="13" key="1">
    <citation type="submission" date="2016-06" db="EMBL/GenBank/DDBJ databases">
        <title>Parallel loss of symbiosis genes in relatives of nitrogen-fixing non-legume Parasponia.</title>
        <authorList>
            <person name="Van Velzen R."/>
            <person name="Holmer R."/>
            <person name="Bu F."/>
            <person name="Rutten L."/>
            <person name="Van Zeijl A."/>
            <person name="Liu W."/>
            <person name="Santuari L."/>
            <person name="Cao Q."/>
            <person name="Sharma T."/>
            <person name="Shen D."/>
            <person name="Roswanjaya Y."/>
            <person name="Wardhani T."/>
            <person name="Kalhor M.S."/>
            <person name="Jansen J."/>
            <person name="Van den Hoogen J."/>
            <person name="Gungor B."/>
            <person name="Hartog M."/>
            <person name="Hontelez J."/>
            <person name="Verver J."/>
            <person name="Yang W.-C."/>
            <person name="Schijlen E."/>
            <person name="Repin R."/>
            <person name="Schilthuizen M."/>
            <person name="Schranz E."/>
            <person name="Heidstra R."/>
            <person name="Miyata K."/>
            <person name="Fedorova E."/>
            <person name="Kohlen W."/>
            <person name="Bisseling T."/>
            <person name="Smit S."/>
            <person name="Geurts R."/>
        </authorList>
    </citation>
    <scope>NUCLEOTIDE SEQUENCE [LARGE SCALE GENOMIC DNA]</scope>
    <source>
        <strain evidence="13">cv. RG33-2</strain>
    </source>
</reference>